<keyword evidence="2" id="KW-1185">Reference proteome</keyword>
<dbReference type="EMBL" id="WNTK01000100">
    <property type="protein sequence ID" value="KAG9471790.1"/>
    <property type="molecule type" value="Genomic_DNA"/>
</dbReference>
<organism evidence="1 2">
    <name type="scientific">Eleutherodactylus coqui</name>
    <name type="common">Puerto Rican coqui</name>
    <dbReference type="NCBI Taxonomy" id="57060"/>
    <lineage>
        <taxon>Eukaryota</taxon>
        <taxon>Metazoa</taxon>
        <taxon>Chordata</taxon>
        <taxon>Craniata</taxon>
        <taxon>Vertebrata</taxon>
        <taxon>Euteleostomi</taxon>
        <taxon>Amphibia</taxon>
        <taxon>Batrachia</taxon>
        <taxon>Anura</taxon>
        <taxon>Neobatrachia</taxon>
        <taxon>Hyloidea</taxon>
        <taxon>Eleutherodactylidae</taxon>
        <taxon>Eleutherodactylinae</taxon>
        <taxon>Eleutherodactylus</taxon>
        <taxon>Eleutherodactylus</taxon>
    </lineage>
</organism>
<evidence type="ECO:0000313" key="1">
    <source>
        <dbReference type="EMBL" id="KAG9471790.1"/>
    </source>
</evidence>
<dbReference type="Proteomes" id="UP000770717">
    <property type="component" value="Unassembled WGS sequence"/>
</dbReference>
<accession>A0A8J6EMN0</accession>
<dbReference type="AlphaFoldDB" id="A0A8J6EMN0"/>
<protein>
    <submittedName>
        <fullName evidence="1">Uncharacterized protein</fullName>
    </submittedName>
</protein>
<gene>
    <name evidence="1" type="ORF">GDO78_022746</name>
</gene>
<reference evidence="1" key="1">
    <citation type="thesis" date="2020" institute="ProQuest LLC" country="789 East Eisenhower Parkway, Ann Arbor, MI, USA">
        <title>Comparative Genomics and Chromosome Evolution.</title>
        <authorList>
            <person name="Mudd A.B."/>
        </authorList>
    </citation>
    <scope>NUCLEOTIDE SEQUENCE</scope>
    <source>
        <strain evidence="1">HN-11 Male</strain>
        <tissue evidence="1">Kidney and liver</tissue>
    </source>
</reference>
<name>A0A8J6EMN0_ELECQ</name>
<comment type="caution">
    <text evidence="1">The sequence shown here is derived from an EMBL/GenBank/DDBJ whole genome shotgun (WGS) entry which is preliminary data.</text>
</comment>
<sequence>MIVSEYLFYTCHWRCFGSKRVDFCKPHSDQRGSCNKSVACNSPKRKKKKKIHHFYMSALMSPNTQRSRTSVFASLFPPPPLKK</sequence>
<evidence type="ECO:0000313" key="2">
    <source>
        <dbReference type="Proteomes" id="UP000770717"/>
    </source>
</evidence>
<proteinExistence type="predicted"/>